<dbReference type="Pfam" id="PF03328">
    <property type="entry name" value="HpcH_HpaI"/>
    <property type="match status" value="1"/>
</dbReference>
<comment type="cofactor">
    <cofactor evidence="1">
        <name>Mg(2+)</name>
        <dbReference type="ChEBI" id="CHEBI:18420"/>
    </cofactor>
</comment>
<name>A0AAN6V6Y3_9PEZI</name>
<evidence type="ECO:0000313" key="8">
    <source>
        <dbReference type="Proteomes" id="UP001302676"/>
    </source>
</evidence>
<evidence type="ECO:0000256" key="1">
    <source>
        <dbReference type="ARBA" id="ARBA00001946"/>
    </source>
</evidence>
<dbReference type="Proteomes" id="UP001302676">
    <property type="component" value="Unassembled WGS sequence"/>
</dbReference>
<evidence type="ECO:0000256" key="5">
    <source>
        <dbReference type="PIRSR" id="PIRSR015582-2"/>
    </source>
</evidence>
<dbReference type="SUPFAM" id="SSF51621">
    <property type="entry name" value="Phosphoenolpyruvate/pyruvate domain"/>
    <property type="match status" value="1"/>
</dbReference>
<dbReference type="InterPro" id="IPR040442">
    <property type="entry name" value="Pyrv_kinase-like_dom_sf"/>
</dbReference>
<accession>A0AAN6V6Y3</accession>
<dbReference type="Gene3D" id="3.20.20.60">
    <property type="entry name" value="Phosphoenolpyruvate-binding domains"/>
    <property type="match status" value="1"/>
</dbReference>
<dbReference type="InterPro" id="IPR005000">
    <property type="entry name" value="Aldolase/citrate-lyase_domain"/>
</dbReference>
<feature type="binding site" evidence="5">
    <location>
        <position position="157"/>
    </location>
    <ligand>
        <name>Mg(2+)</name>
        <dbReference type="ChEBI" id="CHEBI:18420"/>
    </ligand>
</feature>
<evidence type="ECO:0000256" key="2">
    <source>
        <dbReference type="ARBA" id="ARBA00022723"/>
    </source>
</evidence>
<evidence type="ECO:0000256" key="3">
    <source>
        <dbReference type="ARBA" id="ARBA00022842"/>
    </source>
</evidence>
<keyword evidence="7" id="KW-0670">Pyruvate</keyword>
<feature type="binding site" evidence="4">
    <location>
        <position position="79"/>
    </location>
    <ligand>
        <name>substrate</name>
    </ligand>
</feature>
<evidence type="ECO:0000259" key="6">
    <source>
        <dbReference type="Pfam" id="PF03328"/>
    </source>
</evidence>
<dbReference type="PIRSF" id="PIRSF015582">
    <property type="entry name" value="Cit_lyase_B"/>
    <property type="match status" value="1"/>
</dbReference>
<evidence type="ECO:0000313" key="7">
    <source>
        <dbReference type="EMBL" id="KAK4144676.1"/>
    </source>
</evidence>
<keyword evidence="8" id="KW-1185">Reference proteome</keyword>
<feature type="binding site" evidence="5">
    <location>
        <position position="195"/>
    </location>
    <ligand>
        <name>Mg(2+)</name>
        <dbReference type="ChEBI" id="CHEBI:18420"/>
    </ligand>
</feature>
<dbReference type="EMBL" id="MU853575">
    <property type="protein sequence ID" value="KAK4144676.1"/>
    <property type="molecule type" value="Genomic_DNA"/>
</dbReference>
<comment type="caution">
    <text evidence="7">The sequence shown here is derived from an EMBL/GenBank/DDBJ whole genome shotgun (WGS) entry which is preliminary data.</text>
</comment>
<dbReference type="PANTHER" id="PTHR32308">
    <property type="entry name" value="LYASE BETA SUBUNIT, PUTATIVE (AFU_ORTHOLOGUE AFUA_4G13030)-RELATED"/>
    <property type="match status" value="1"/>
</dbReference>
<dbReference type="PANTHER" id="PTHR32308:SF0">
    <property type="entry name" value="HPCH_HPAI ALDOLASE_CITRATE LYASE DOMAIN-CONTAINING PROTEIN"/>
    <property type="match status" value="1"/>
</dbReference>
<dbReference type="AlphaFoldDB" id="A0AAN6V6Y3"/>
<dbReference type="GO" id="GO:0000287">
    <property type="term" value="F:magnesium ion binding"/>
    <property type="evidence" value="ECO:0007669"/>
    <property type="project" value="TreeGrafter"/>
</dbReference>
<keyword evidence="2 5" id="KW-0479">Metal-binding</keyword>
<evidence type="ECO:0000256" key="4">
    <source>
        <dbReference type="PIRSR" id="PIRSR015582-1"/>
    </source>
</evidence>
<dbReference type="GO" id="GO:0006107">
    <property type="term" value="P:oxaloacetate metabolic process"/>
    <property type="evidence" value="ECO:0007669"/>
    <property type="project" value="TreeGrafter"/>
</dbReference>
<protein>
    <submittedName>
        <fullName evidence="7">Pyruvate/Phosphoenolpyruvate kinase-like domain-containing protein</fullName>
    </submittedName>
</protein>
<proteinExistence type="predicted"/>
<feature type="domain" description="HpcH/HpaI aldolase/citrate lyase" evidence="6">
    <location>
        <begin position="11"/>
        <end position="267"/>
    </location>
</feature>
<organism evidence="7 8">
    <name type="scientific">Dichotomopilus funicola</name>
    <dbReference type="NCBI Taxonomy" id="1934379"/>
    <lineage>
        <taxon>Eukaryota</taxon>
        <taxon>Fungi</taxon>
        <taxon>Dikarya</taxon>
        <taxon>Ascomycota</taxon>
        <taxon>Pezizomycotina</taxon>
        <taxon>Sordariomycetes</taxon>
        <taxon>Sordariomycetidae</taxon>
        <taxon>Sordariales</taxon>
        <taxon>Chaetomiaceae</taxon>
        <taxon>Dichotomopilus</taxon>
    </lineage>
</organism>
<keyword evidence="7" id="KW-0418">Kinase</keyword>
<dbReference type="GeneID" id="87813545"/>
<reference evidence="7" key="2">
    <citation type="submission" date="2023-05" db="EMBL/GenBank/DDBJ databases">
        <authorList>
            <consortium name="Lawrence Berkeley National Laboratory"/>
            <person name="Steindorff A."/>
            <person name="Hensen N."/>
            <person name="Bonometti L."/>
            <person name="Westerberg I."/>
            <person name="Brannstrom I.O."/>
            <person name="Guillou S."/>
            <person name="Cros-Aarteil S."/>
            <person name="Calhoun S."/>
            <person name="Haridas S."/>
            <person name="Kuo A."/>
            <person name="Mondo S."/>
            <person name="Pangilinan J."/>
            <person name="Riley R."/>
            <person name="Labutti K."/>
            <person name="Andreopoulos B."/>
            <person name="Lipzen A."/>
            <person name="Chen C."/>
            <person name="Yanf M."/>
            <person name="Daum C."/>
            <person name="Ng V."/>
            <person name="Clum A."/>
            <person name="Ohm R."/>
            <person name="Martin F."/>
            <person name="Silar P."/>
            <person name="Natvig D."/>
            <person name="Lalanne C."/>
            <person name="Gautier V."/>
            <person name="Ament-Velasquez S.L."/>
            <person name="Kruys A."/>
            <person name="Hutchinson M.I."/>
            <person name="Powell A.J."/>
            <person name="Barry K."/>
            <person name="Miller A.N."/>
            <person name="Grigoriev I.V."/>
            <person name="Debuchy R."/>
            <person name="Gladieux P."/>
            <person name="Thoren M.H."/>
            <person name="Johannesson H."/>
        </authorList>
    </citation>
    <scope>NUCLEOTIDE SEQUENCE</scope>
    <source>
        <strain evidence="7">CBS 141.50</strain>
    </source>
</reference>
<keyword evidence="7" id="KW-0808">Transferase</keyword>
<feature type="binding site" evidence="4">
    <location>
        <position position="157"/>
    </location>
    <ligand>
        <name>substrate</name>
    </ligand>
</feature>
<reference evidence="7" key="1">
    <citation type="journal article" date="2023" name="Mol. Phylogenet. Evol.">
        <title>Genome-scale phylogeny and comparative genomics of the fungal order Sordariales.</title>
        <authorList>
            <person name="Hensen N."/>
            <person name="Bonometti L."/>
            <person name="Westerberg I."/>
            <person name="Brannstrom I.O."/>
            <person name="Guillou S."/>
            <person name="Cros-Aarteil S."/>
            <person name="Calhoun S."/>
            <person name="Haridas S."/>
            <person name="Kuo A."/>
            <person name="Mondo S."/>
            <person name="Pangilinan J."/>
            <person name="Riley R."/>
            <person name="LaButti K."/>
            <person name="Andreopoulos B."/>
            <person name="Lipzen A."/>
            <person name="Chen C."/>
            <person name="Yan M."/>
            <person name="Daum C."/>
            <person name="Ng V."/>
            <person name="Clum A."/>
            <person name="Steindorff A."/>
            <person name="Ohm R.A."/>
            <person name="Martin F."/>
            <person name="Silar P."/>
            <person name="Natvig D.O."/>
            <person name="Lalanne C."/>
            <person name="Gautier V."/>
            <person name="Ament-Velasquez S.L."/>
            <person name="Kruys A."/>
            <person name="Hutchinson M.I."/>
            <person name="Powell A.J."/>
            <person name="Barry K."/>
            <person name="Miller A.N."/>
            <person name="Grigoriev I.V."/>
            <person name="Debuchy R."/>
            <person name="Gladieux P."/>
            <person name="Hiltunen Thoren M."/>
            <person name="Johannesson H."/>
        </authorList>
    </citation>
    <scope>NUCLEOTIDE SEQUENCE</scope>
    <source>
        <strain evidence="7">CBS 141.50</strain>
    </source>
</reference>
<dbReference type="GO" id="GO:0016301">
    <property type="term" value="F:kinase activity"/>
    <property type="evidence" value="ECO:0007669"/>
    <property type="project" value="UniProtKB-KW"/>
</dbReference>
<sequence length="377" mass="40790">MASPVLPTLRRALLYVPASSPRFLARSANLKVDNVTYDLEDSVTNDKKVEARSALLEYLINLPLPSPSGSFSPREIAVRVNDVSTPWAIEDILTFAPLPQVQALVIPKVNSAADLTTVVDAIRRAAPHRLGIPTTTTAESNPNHPNPKPLAILALIESARAIMDLREICAAHAATTTITTPPNHLLRGLIFAAEDFALDMNLRRTEGMAEMAYARSAVVTAARAFGLESAIDVVRTAFKGGDAMEGLKRESEEGAGMGFTGKQCIHPSQVSIVQEQFSPSVRDIIKSACLVVADEKAVALGKGSFGFSDSMVDAPVSKKARSTLAIAQRLGVNVQQLKRDVDFEDETMPDWNRRIGIVYEQQGLALRKTMGFDTDVN</sequence>
<dbReference type="InterPro" id="IPR015813">
    <property type="entry name" value="Pyrv/PenolPyrv_kinase-like_dom"/>
</dbReference>
<gene>
    <name evidence="7" type="ORF">C8A04DRAFT_11344</name>
</gene>
<dbReference type="RefSeq" id="XP_062638047.1">
    <property type="nucleotide sequence ID" value="XM_062776932.1"/>
</dbReference>
<dbReference type="InterPro" id="IPR011206">
    <property type="entry name" value="Citrate_lyase_beta/mcl1/mcl2"/>
</dbReference>
<keyword evidence="3 5" id="KW-0460">Magnesium</keyword>